<keyword evidence="5" id="KW-0238">DNA-binding</keyword>
<accession>A0A5C0VES7</accession>
<evidence type="ECO:0000259" key="8">
    <source>
        <dbReference type="Pfam" id="PF05872"/>
    </source>
</evidence>
<dbReference type="GO" id="GO:0005524">
    <property type="term" value="F:ATP binding"/>
    <property type="evidence" value="ECO:0007669"/>
    <property type="project" value="UniProtKB-KW"/>
</dbReference>
<gene>
    <name evidence="9" type="ORF">FYC62_00670</name>
</gene>
<evidence type="ECO:0000313" key="9">
    <source>
        <dbReference type="EMBL" id="QEK50343.1"/>
    </source>
</evidence>
<evidence type="ECO:0000256" key="2">
    <source>
        <dbReference type="ARBA" id="ARBA00022801"/>
    </source>
</evidence>
<dbReference type="Gene3D" id="3.40.50.300">
    <property type="entry name" value="P-loop containing nucleotide triphosphate hydrolases"/>
    <property type="match status" value="2"/>
</dbReference>
<evidence type="ECO:0000256" key="3">
    <source>
        <dbReference type="ARBA" id="ARBA00022806"/>
    </source>
</evidence>
<organism evidence="9 10">
    <name type="scientific">Pedobacter aquae</name>
    <dbReference type="NCBI Taxonomy" id="2605747"/>
    <lineage>
        <taxon>Bacteria</taxon>
        <taxon>Pseudomonadati</taxon>
        <taxon>Bacteroidota</taxon>
        <taxon>Sphingobacteriia</taxon>
        <taxon>Sphingobacteriales</taxon>
        <taxon>Sphingobacteriaceae</taxon>
        <taxon>Pedobacter</taxon>
    </lineage>
</organism>
<evidence type="ECO:0000256" key="5">
    <source>
        <dbReference type="ARBA" id="ARBA00023125"/>
    </source>
</evidence>
<dbReference type="PANTHER" id="PTHR42957">
    <property type="entry name" value="HELICASE MJ1565-RELATED"/>
    <property type="match status" value="1"/>
</dbReference>
<evidence type="ECO:0000256" key="1">
    <source>
        <dbReference type="ARBA" id="ARBA00022741"/>
    </source>
</evidence>
<feature type="domain" description="Helicase HerA-like C-terminal" evidence="8">
    <location>
        <begin position="439"/>
        <end position="538"/>
    </location>
</feature>
<protein>
    <submittedName>
        <fullName evidence="9">ATP-binding protein</fullName>
    </submittedName>
</protein>
<dbReference type="Proteomes" id="UP000323653">
    <property type="component" value="Chromosome"/>
</dbReference>
<proteinExistence type="predicted"/>
<name>A0A5C0VES7_9SPHI</name>
<keyword evidence="4 9" id="KW-0067">ATP-binding</keyword>
<evidence type="ECO:0000256" key="4">
    <source>
        <dbReference type="ARBA" id="ARBA00022840"/>
    </source>
</evidence>
<dbReference type="Pfam" id="PF01935">
    <property type="entry name" value="DUF87"/>
    <property type="match status" value="1"/>
</dbReference>
<keyword evidence="6" id="KW-0413">Isomerase</keyword>
<evidence type="ECO:0000259" key="7">
    <source>
        <dbReference type="Pfam" id="PF01935"/>
    </source>
</evidence>
<dbReference type="InterPro" id="IPR027417">
    <property type="entry name" value="P-loop_NTPase"/>
</dbReference>
<dbReference type="AlphaFoldDB" id="A0A5C0VES7"/>
<dbReference type="InterPro" id="IPR008571">
    <property type="entry name" value="HerA-like"/>
</dbReference>
<sequence length="588" mass="66569">MNRNNIDSGKIGQVIEVNTERVIVEVSNELDNYNIIHNGTLHRVGQVGSFVKIINGLCCVYCVVESFSTYMQTGDIAINKKVINVSLLGYKNINGEFESGAKITPSIADSVFLIDEDDINIIFKSDVKFPVEVGKNYFSNSLPVYLNLNEFVLKHSLIVGSTGSGKSNTVAYLLNNITTKYKSSRIIIIDIHGEYMKYLGENAYEFSIYDPTKKLVLPYWMLDFDILCRLFGLGNSLTSSSIIDVFRDRILQMKKEFINGNDELKSKIKLADININSPIPFNIKTIWFEFYKRGYGTFNNTSREFGDFAYMKADNQDDLIGKAEELIKPVFKPYTSLNSAPFKSNESNYKNIADNIENLLRNEDFKFVFGDDEYIKGDKGIAELIESWIENDKQISVLNLSGIPYNILDVVIGVLSNLLFDTVYYTLKINAKKFEGRPLLICYEEAHRYLNSGTQNSFSQNAVERIMKEGRKFGLGAMIISQRPVEIPNTVISQVSTFIALRLTNSDDQSRVISFAPNNFSMFLKSLPSLGNGDAFVIGESMKIPMKVKIPLLETVKNINFAEKIGAWNQDRPDNLSYNDTVISWMQK</sequence>
<dbReference type="SUPFAM" id="SSF52540">
    <property type="entry name" value="P-loop containing nucleoside triphosphate hydrolases"/>
    <property type="match status" value="1"/>
</dbReference>
<keyword evidence="1" id="KW-0547">Nucleotide-binding</keyword>
<keyword evidence="2" id="KW-0378">Hydrolase</keyword>
<dbReference type="GO" id="GO:0004386">
    <property type="term" value="F:helicase activity"/>
    <property type="evidence" value="ECO:0007669"/>
    <property type="project" value="UniProtKB-KW"/>
</dbReference>
<dbReference type="GO" id="GO:0003677">
    <property type="term" value="F:DNA binding"/>
    <property type="evidence" value="ECO:0007669"/>
    <property type="project" value="UniProtKB-KW"/>
</dbReference>
<evidence type="ECO:0000313" key="10">
    <source>
        <dbReference type="Proteomes" id="UP000323653"/>
    </source>
</evidence>
<dbReference type="RefSeq" id="WP_149073549.1">
    <property type="nucleotide sequence ID" value="NZ_CP043329.1"/>
</dbReference>
<dbReference type="PANTHER" id="PTHR42957:SF1">
    <property type="entry name" value="HELICASE MJ1565-RELATED"/>
    <property type="match status" value="1"/>
</dbReference>
<keyword evidence="3" id="KW-0347">Helicase</keyword>
<dbReference type="InterPro" id="IPR002789">
    <property type="entry name" value="HerA_central"/>
</dbReference>
<dbReference type="Pfam" id="PF05872">
    <property type="entry name" value="HerA_C"/>
    <property type="match status" value="1"/>
</dbReference>
<dbReference type="EMBL" id="CP043329">
    <property type="protein sequence ID" value="QEK50343.1"/>
    <property type="molecule type" value="Genomic_DNA"/>
</dbReference>
<evidence type="ECO:0000256" key="6">
    <source>
        <dbReference type="ARBA" id="ARBA00023235"/>
    </source>
</evidence>
<dbReference type="GO" id="GO:0016787">
    <property type="term" value="F:hydrolase activity"/>
    <property type="evidence" value="ECO:0007669"/>
    <property type="project" value="UniProtKB-KW"/>
</dbReference>
<dbReference type="KEGG" id="pej:FYC62_00670"/>
<feature type="domain" description="Helicase HerA central" evidence="7">
    <location>
        <begin position="131"/>
        <end position="418"/>
    </location>
</feature>
<reference evidence="9 10" key="1">
    <citation type="submission" date="2019-08" db="EMBL/GenBank/DDBJ databases">
        <title>Pedobacter sp. nov., isolated from Han river, South Korea.</title>
        <authorList>
            <person name="Lee D.-H."/>
            <person name="Kim Y.-S."/>
            <person name="Hwang E.-M."/>
            <person name="Le Tran T.C."/>
            <person name="Cha C.-J."/>
        </authorList>
    </citation>
    <scope>NUCLEOTIDE SEQUENCE [LARGE SCALE GENOMIC DNA]</scope>
    <source>
        <strain evidence="9 10">CJ43</strain>
    </source>
</reference>
<dbReference type="InterPro" id="IPR033186">
    <property type="entry name" value="HerA_C"/>
</dbReference>
<keyword evidence="10" id="KW-1185">Reference proteome</keyword>